<evidence type="ECO:0000313" key="3">
    <source>
        <dbReference type="Proteomes" id="UP000789524"/>
    </source>
</evidence>
<keyword evidence="3" id="KW-1185">Reference proteome</keyword>
<sequence>MEVIGPQRLLDLLLRAPRRRLHRAAEAVQHTLESELLHRECCVARILCPAAATSQPSAPDSEPVLAAAVGGRSLAPAPRVRYCAGPPGPPPTPTRAHRHDDRRKLGEAPPPECTAMRSAGGSIRGAAHERTPATRPPRPATTSTRHTARRGLATGERRAERAPDRSHRTCYGKR</sequence>
<organism evidence="2 3">
    <name type="scientific">Danaus chrysippus</name>
    <name type="common">African queen</name>
    <dbReference type="NCBI Taxonomy" id="151541"/>
    <lineage>
        <taxon>Eukaryota</taxon>
        <taxon>Metazoa</taxon>
        <taxon>Ecdysozoa</taxon>
        <taxon>Arthropoda</taxon>
        <taxon>Hexapoda</taxon>
        <taxon>Insecta</taxon>
        <taxon>Pterygota</taxon>
        <taxon>Neoptera</taxon>
        <taxon>Endopterygota</taxon>
        <taxon>Lepidoptera</taxon>
        <taxon>Glossata</taxon>
        <taxon>Ditrysia</taxon>
        <taxon>Papilionoidea</taxon>
        <taxon>Nymphalidae</taxon>
        <taxon>Danainae</taxon>
        <taxon>Danaini</taxon>
        <taxon>Danaina</taxon>
        <taxon>Danaus</taxon>
        <taxon>Anosia</taxon>
    </lineage>
</organism>
<dbReference type="EMBL" id="CAKASE010000048">
    <property type="protein sequence ID" value="CAG9562293.1"/>
    <property type="molecule type" value="Genomic_DNA"/>
</dbReference>
<dbReference type="OrthoDB" id="6932185at2759"/>
<protein>
    <submittedName>
        <fullName evidence="2">(African queen) hypothetical protein</fullName>
    </submittedName>
</protein>
<name>A0A8J2QIB4_9NEOP</name>
<evidence type="ECO:0000313" key="2">
    <source>
        <dbReference type="EMBL" id="CAG9562293.1"/>
    </source>
</evidence>
<accession>A0A8J2QIB4</accession>
<feature type="region of interest" description="Disordered" evidence="1">
    <location>
        <begin position="77"/>
        <end position="174"/>
    </location>
</feature>
<proteinExistence type="predicted"/>
<dbReference type="Proteomes" id="UP000789524">
    <property type="component" value="Unassembled WGS sequence"/>
</dbReference>
<comment type="caution">
    <text evidence="2">The sequence shown here is derived from an EMBL/GenBank/DDBJ whole genome shotgun (WGS) entry which is preliminary data.</text>
</comment>
<evidence type="ECO:0000256" key="1">
    <source>
        <dbReference type="SAM" id="MobiDB-lite"/>
    </source>
</evidence>
<feature type="compositionally biased region" description="Basic and acidic residues" evidence="1">
    <location>
        <begin position="155"/>
        <end position="167"/>
    </location>
</feature>
<reference evidence="2" key="1">
    <citation type="submission" date="2021-09" db="EMBL/GenBank/DDBJ databases">
        <authorList>
            <person name="Martin H S."/>
        </authorList>
    </citation>
    <scope>NUCLEOTIDE SEQUENCE</scope>
</reference>
<dbReference type="AlphaFoldDB" id="A0A8J2QIB4"/>
<gene>
    <name evidence="2" type="ORF">DCHRY22_LOCUS3654</name>
</gene>